<evidence type="ECO:0008006" key="4">
    <source>
        <dbReference type="Google" id="ProtNLM"/>
    </source>
</evidence>
<feature type="transmembrane region" description="Helical" evidence="1">
    <location>
        <begin position="137"/>
        <end position="155"/>
    </location>
</feature>
<proteinExistence type="predicted"/>
<organism evidence="2 3">
    <name type="scientific">Acidovorax soli</name>
    <dbReference type="NCBI Taxonomy" id="592050"/>
    <lineage>
        <taxon>Bacteria</taxon>
        <taxon>Pseudomonadati</taxon>
        <taxon>Pseudomonadota</taxon>
        <taxon>Betaproteobacteria</taxon>
        <taxon>Burkholderiales</taxon>
        <taxon>Comamonadaceae</taxon>
        <taxon>Acidovorax</taxon>
    </lineage>
</organism>
<dbReference type="RefSeq" id="WP_184857591.1">
    <property type="nucleotide sequence ID" value="NZ_JACHLK010000004.1"/>
</dbReference>
<dbReference type="AlphaFoldDB" id="A0A7X0U9N4"/>
<feature type="transmembrane region" description="Helical" evidence="1">
    <location>
        <begin position="105"/>
        <end position="125"/>
    </location>
</feature>
<name>A0A7X0U9N4_9BURK</name>
<keyword evidence="3" id="KW-1185">Reference proteome</keyword>
<reference evidence="2 3" key="1">
    <citation type="submission" date="2020-08" db="EMBL/GenBank/DDBJ databases">
        <title>Functional genomics of gut bacteria from endangered species of beetles.</title>
        <authorList>
            <person name="Carlos-Shanley C."/>
        </authorList>
    </citation>
    <scope>NUCLEOTIDE SEQUENCE [LARGE SCALE GENOMIC DNA]</scope>
    <source>
        <strain evidence="2 3">S00198</strain>
    </source>
</reference>
<evidence type="ECO:0000313" key="2">
    <source>
        <dbReference type="EMBL" id="MBB6560024.1"/>
    </source>
</evidence>
<sequence>MDSSTAGMMLTDALAHPLAWASARAQALGARDWLVLGGILLFQRLCVHIGMWAYCLAVLPGTALHEAMHWVVAALLGAKPTMPNLVPQRTALGWRLGSVRFQAGYLRSLPIALAPVALAPLAFWWATTFLPGAGSGAVYWLHAWLAASAFGASVPSTQDWSVAAPALLAAAVMGVVLWVVL</sequence>
<gene>
    <name evidence="2" type="ORF">HNP48_002696</name>
</gene>
<comment type="caution">
    <text evidence="2">The sequence shown here is derived from an EMBL/GenBank/DDBJ whole genome shotgun (WGS) entry which is preliminary data.</text>
</comment>
<keyword evidence="1" id="KW-0812">Transmembrane</keyword>
<dbReference type="EMBL" id="JACHLK010000004">
    <property type="protein sequence ID" value="MBB6560024.1"/>
    <property type="molecule type" value="Genomic_DNA"/>
</dbReference>
<feature type="transmembrane region" description="Helical" evidence="1">
    <location>
        <begin position="162"/>
        <end position="180"/>
    </location>
</feature>
<keyword evidence="1" id="KW-0472">Membrane</keyword>
<accession>A0A7X0U9N4</accession>
<dbReference type="Proteomes" id="UP000575083">
    <property type="component" value="Unassembled WGS sequence"/>
</dbReference>
<evidence type="ECO:0000313" key="3">
    <source>
        <dbReference type="Proteomes" id="UP000575083"/>
    </source>
</evidence>
<evidence type="ECO:0000256" key="1">
    <source>
        <dbReference type="SAM" id="Phobius"/>
    </source>
</evidence>
<protein>
    <recommendedName>
        <fullName evidence="4">Zincin peptidase</fullName>
    </recommendedName>
</protein>
<keyword evidence="1" id="KW-1133">Transmembrane helix</keyword>